<keyword evidence="1" id="KW-1133">Transmembrane helix</keyword>
<evidence type="ECO:0000313" key="2">
    <source>
        <dbReference type="EMBL" id="MCV7379341.1"/>
    </source>
</evidence>
<evidence type="ECO:0000256" key="1">
    <source>
        <dbReference type="SAM" id="Phobius"/>
    </source>
</evidence>
<protein>
    <submittedName>
        <fullName evidence="2">Uncharacterized protein</fullName>
    </submittedName>
</protein>
<organism evidence="2 3">
    <name type="scientific">Mycobacterium alsense</name>
    <dbReference type="NCBI Taxonomy" id="324058"/>
    <lineage>
        <taxon>Bacteria</taxon>
        <taxon>Bacillati</taxon>
        <taxon>Actinomycetota</taxon>
        <taxon>Actinomycetes</taxon>
        <taxon>Mycobacteriales</taxon>
        <taxon>Mycobacteriaceae</taxon>
        <taxon>Mycobacterium</taxon>
    </lineage>
</organism>
<dbReference type="RefSeq" id="WP_083136919.1">
    <property type="nucleotide sequence ID" value="NZ_JACKVH010000012.1"/>
</dbReference>
<comment type="caution">
    <text evidence="2">The sequence shown here is derived from an EMBL/GenBank/DDBJ whole genome shotgun (WGS) entry which is preliminary data.</text>
</comment>
<dbReference type="EMBL" id="JACKVH010000012">
    <property type="protein sequence ID" value="MCV7379341.1"/>
    <property type="molecule type" value="Genomic_DNA"/>
</dbReference>
<reference evidence="2" key="1">
    <citation type="submission" date="2020-07" db="EMBL/GenBank/DDBJ databases">
        <authorList>
            <person name="Pettersson B.M.F."/>
            <person name="Behra P.R.K."/>
            <person name="Ramesh M."/>
            <person name="Das S."/>
            <person name="Dasgupta S."/>
            <person name="Kirsebom L.A."/>
        </authorList>
    </citation>
    <scope>NUCLEOTIDE SEQUENCE</scope>
    <source>
        <strain evidence="2">CCUG 55640</strain>
    </source>
</reference>
<dbReference type="Proteomes" id="UP001141650">
    <property type="component" value="Unassembled WGS sequence"/>
</dbReference>
<evidence type="ECO:0000313" key="3">
    <source>
        <dbReference type="Proteomes" id="UP001141650"/>
    </source>
</evidence>
<keyword evidence="1" id="KW-0472">Membrane</keyword>
<sequence>MSVAMNALRRVLQYEVTVGALIEVALWLAIPYLAIGFGWTVLHADETRRIQARLERVVPSGADVAAFGLAAALWPASIQIADACPAR</sequence>
<accession>A0AA41XNE0</accession>
<proteinExistence type="predicted"/>
<feature type="transmembrane region" description="Helical" evidence="1">
    <location>
        <begin position="20"/>
        <end position="42"/>
    </location>
</feature>
<dbReference type="AlphaFoldDB" id="A0AA41XNE0"/>
<reference evidence="2" key="2">
    <citation type="journal article" date="2022" name="BMC Genomics">
        <title>Comparative genome analysis of mycobacteria focusing on tRNA and non-coding RNA.</title>
        <authorList>
            <person name="Behra P.R.K."/>
            <person name="Pettersson B.M.F."/>
            <person name="Ramesh M."/>
            <person name="Das S."/>
            <person name="Dasgupta S."/>
            <person name="Kirsebom L.A."/>
        </authorList>
    </citation>
    <scope>NUCLEOTIDE SEQUENCE</scope>
    <source>
        <strain evidence="2">CCUG 55640</strain>
    </source>
</reference>
<keyword evidence="1" id="KW-0812">Transmembrane</keyword>
<name>A0AA41XNE0_9MYCO</name>
<gene>
    <name evidence="2" type="ORF">H7K38_11840</name>
</gene>